<dbReference type="Gene3D" id="6.10.250.3260">
    <property type="match status" value="1"/>
</dbReference>
<evidence type="ECO:0000256" key="6">
    <source>
        <dbReference type="SAM" id="MobiDB-lite"/>
    </source>
</evidence>
<dbReference type="Pfam" id="PF01157">
    <property type="entry name" value="Ribosomal_L21e"/>
    <property type="match status" value="1"/>
</dbReference>
<keyword evidence="2" id="KW-0689">Ribosomal protein</keyword>
<evidence type="ECO:0000313" key="7">
    <source>
        <dbReference type="EMBL" id="CAH3126015.1"/>
    </source>
</evidence>
<name>A0AAU9WUA9_9CNID</name>
<reference evidence="7 8" key="1">
    <citation type="submission" date="2022-05" db="EMBL/GenBank/DDBJ databases">
        <authorList>
            <consortium name="Genoscope - CEA"/>
            <person name="William W."/>
        </authorList>
    </citation>
    <scope>NUCLEOTIDE SEQUENCE [LARGE SCALE GENOMIC DNA]</scope>
</reference>
<dbReference type="FunFam" id="6.10.250.3260:FF:000001">
    <property type="entry name" value="60S ribosomal protein L21"/>
    <property type="match status" value="1"/>
</dbReference>
<dbReference type="AlphaFoldDB" id="A0AAU9WUA9"/>
<protein>
    <recommendedName>
        <fullName evidence="4">Large ribosomal subunit protein eL21</fullName>
    </recommendedName>
    <alternativeName>
        <fullName evidence="5">60S ribosomal protein L21</fullName>
    </alternativeName>
</protein>
<dbReference type="EMBL" id="CALNXJ010000021">
    <property type="protein sequence ID" value="CAH3126015.1"/>
    <property type="molecule type" value="Genomic_DNA"/>
</dbReference>
<dbReference type="Proteomes" id="UP001159428">
    <property type="component" value="Unassembled WGS sequence"/>
</dbReference>
<evidence type="ECO:0000256" key="4">
    <source>
        <dbReference type="ARBA" id="ARBA00035219"/>
    </source>
</evidence>
<feature type="region of interest" description="Disordered" evidence="6">
    <location>
        <begin position="166"/>
        <end position="201"/>
    </location>
</feature>
<organism evidence="7 8">
    <name type="scientific">Pocillopora meandrina</name>
    <dbReference type="NCBI Taxonomy" id="46732"/>
    <lineage>
        <taxon>Eukaryota</taxon>
        <taxon>Metazoa</taxon>
        <taxon>Cnidaria</taxon>
        <taxon>Anthozoa</taxon>
        <taxon>Hexacorallia</taxon>
        <taxon>Scleractinia</taxon>
        <taxon>Astrocoeniina</taxon>
        <taxon>Pocilloporidae</taxon>
        <taxon>Pocillopora</taxon>
    </lineage>
</organism>
<dbReference type="InterPro" id="IPR001147">
    <property type="entry name" value="Ribosomal_eL21"/>
</dbReference>
<comment type="similarity">
    <text evidence="1">Belongs to the eukaryotic ribosomal protein eL21 family.</text>
</comment>
<dbReference type="PROSITE" id="PS01171">
    <property type="entry name" value="RIBOSOMAL_L21E"/>
    <property type="match status" value="1"/>
</dbReference>
<gene>
    <name evidence="7" type="ORF">PMEA_00011865</name>
</gene>
<dbReference type="Gene3D" id="2.30.30.70">
    <property type="entry name" value="Ribosomal protein L21"/>
    <property type="match status" value="1"/>
</dbReference>
<evidence type="ECO:0000256" key="2">
    <source>
        <dbReference type="ARBA" id="ARBA00022980"/>
    </source>
</evidence>
<dbReference type="FunFam" id="2.30.30.70:FF:000001">
    <property type="entry name" value="60S ribosomal protein L21"/>
    <property type="match status" value="1"/>
</dbReference>
<dbReference type="PANTHER" id="PTHR20981">
    <property type="entry name" value="60S RIBOSOMAL PROTEIN L21"/>
    <property type="match status" value="1"/>
</dbReference>
<dbReference type="InterPro" id="IPR036948">
    <property type="entry name" value="Ribosomal_eL21_sf"/>
</dbReference>
<evidence type="ECO:0000256" key="3">
    <source>
        <dbReference type="ARBA" id="ARBA00023274"/>
    </source>
</evidence>
<accession>A0AAU9WUA9</accession>
<evidence type="ECO:0000256" key="1">
    <source>
        <dbReference type="ARBA" id="ARBA00008427"/>
    </source>
</evidence>
<proteinExistence type="inferred from homology"/>
<evidence type="ECO:0000256" key="5">
    <source>
        <dbReference type="ARBA" id="ARBA00035327"/>
    </source>
</evidence>
<dbReference type="InterPro" id="IPR018259">
    <property type="entry name" value="Ribosomal_eL21_CS"/>
</dbReference>
<keyword evidence="8" id="KW-1185">Reference proteome</keyword>
<dbReference type="GO" id="GO:0005840">
    <property type="term" value="C:ribosome"/>
    <property type="evidence" value="ECO:0007669"/>
    <property type="project" value="UniProtKB-KW"/>
</dbReference>
<feature type="compositionally biased region" description="Basic and acidic residues" evidence="6">
    <location>
        <begin position="166"/>
        <end position="185"/>
    </location>
</feature>
<dbReference type="GO" id="GO:1990904">
    <property type="term" value="C:ribonucleoprotein complex"/>
    <property type="evidence" value="ECO:0007669"/>
    <property type="project" value="UniProtKB-KW"/>
</dbReference>
<dbReference type="InterPro" id="IPR008991">
    <property type="entry name" value="Translation_prot_SH3-like_sf"/>
</dbReference>
<evidence type="ECO:0000313" key="8">
    <source>
        <dbReference type="Proteomes" id="UP001159428"/>
    </source>
</evidence>
<keyword evidence="3" id="KW-0687">Ribonucleoprotein</keyword>
<dbReference type="GO" id="GO:0003735">
    <property type="term" value="F:structural constituent of ribosome"/>
    <property type="evidence" value="ECO:0007669"/>
    <property type="project" value="InterPro"/>
</dbReference>
<dbReference type="GO" id="GO:0006412">
    <property type="term" value="P:translation"/>
    <property type="evidence" value="ECO:0007669"/>
    <property type="project" value="InterPro"/>
</dbReference>
<dbReference type="SUPFAM" id="SSF50104">
    <property type="entry name" value="Translation proteins SH3-like domain"/>
    <property type="match status" value="1"/>
</dbReference>
<comment type="caution">
    <text evidence="7">The sequence shown here is derived from an EMBL/GenBank/DDBJ whole genome shotgun (WGS) entry which is preliminary data.</text>
</comment>
<sequence length="215" mass="24806">MGFFFPFLSLARFPPSLFTWLEGQCNNVLILNVSTILFQLILTNGNFKLQRTVKMVNTTGIRRGTRYMFSRDFRKRGVIHLSTYLKSYKVGDIVDIKVNGAVHKGMPYKVYHGKTGRIFNVTKRAVGVVVNKQVKGKILPKRINIRVEHIKHSKCRDDFLRRVKENEQKKKEAKESGGGKVDCKRKPAVPRTAHFVRTKRNTPETLEPIPYEFVV</sequence>